<dbReference type="GO" id="GO:0016747">
    <property type="term" value="F:acyltransferase activity, transferring groups other than amino-acyl groups"/>
    <property type="evidence" value="ECO:0007669"/>
    <property type="project" value="InterPro"/>
</dbReference>
<dbReference type="AlphaFoldDB" id="A0AA46YLQ6"/>
<sequence>MVTQVPETRPDRNGLSWRQLSAGDIDPLLALIEKIQTHDREEERTRRADLETMTRQSWVDLAADSRVAVDAGGTFRAFGRNAFRPGATETVAVRLEGGVDPQWRGRGIGRELLAWQRTRALENIADLRAADPVAAELPSRIGGFVEEQVIERSRLYEAAGFEVTRWFLQLRRSLDHGRDVPPLAVDGLRVEQFGDHLAERVRLAHNDAFLDHWGSTPYDEEAWRSGLLEEEAFRPAQSFVVIDTNDPDEAVVAYVVNCEYEHDWAAQGFTDGYTDVIGVRRPWRGCGLARHLLALSACAFADAGHPYATLDADAENPSGAVALYESVGYEPTHRTKYYSIDV</sequence>
<dbReference type="PANTHER" id="PTHR43420:SF47">
    <property type="entry name" value="N-ACETYLTRANSFERASE DOMAIN-CONTAINING PROTEIN"/>
    <property type="match status" value="1"/>
</dbReference>
<organism evidence="4 5">
    <name type="scientific">Solicola gregarius</name>
    <dbReference type="NCBI Taxonomy" id="2908642"/>
    <lineage>
        <taxon>Bacteria</taxon>
        <taxon>Bacillati</taxon>
        <taxon>Actinomycetota</taxon>
        <taxon>Actinomycetes</taxon>
        <taxon>Propionibacteriales</taxon>
        <taxon>Nocardioidaceae</taxon>
        <taxon>Solicola</taxon>
    </lineage>
</organism>
<dbReference type="Proteomes" id="UP001164390">
    <property type="component" value="Chromosome"/>
</dbReference>
<dbReference type="InterPro" id="IPR016181">
    <property type="entry name" value="Acyl_CoA_acyltransferase"/>
</dbReference>
<evidence type="ECO:0000256" key="2">
    <source>
        <dbReference type="ARBA" id="ARBA00023315"/>
    </source>
</evidence>
<evidence type="ECO:0000313" key="4">
    <source>
        <dbReference type="EMBL" id="UYM05834.1"/>
    </source>
</evidence>
<dbReference type="InterPro" id="IPR000182">
    <property type="entry name" value="GNAT_dom"/>
</dbReference>
<gene>
    <name evidence="4" type="ORF">L0C25_01785</name>
</gene>
<dbReference type="RefSeq" id="WP_271634663.1">
    <property type="nucleotide sequence ID" value="NZ_CP094970.1"/>
</dbReference>
<dbReference type="InterPro" id="IPR050680">
    <property type="entry name" value="YpeA/RimI_acetyltransf"/>
</dbReference>
<evidence type="ECO:0000256" key="1">
    <source>
        <dbReference type="ARBA" id="ARBA00022679"/>
    </source>
</evidence>
<dbReference type="EC" id="2.3.1.-" evidence="4"/>
<protein>
    <submittedName>
        <fullName evidence="4">GNAT family N-acetyltransferase</fullName>
        <ecNumber evidence="4">2.3.1.-</ecNumber>
    </submittedName>
</protein>
<dbReference type="Gene3D" id="3.40.630.30">
    <property type="match status" value="1"/>
</dbReference>
<name>A0AA46YLQ6_9ACTN</name>
<keyword evidence="2 4" id="KW-0012">Acyltransferase</keyword>
<evidence type="ECO:0000259" key="3">
    <source>
        <dbReference type="PROSITE" id="PS51186"/>
    </source>
</evidence>
<dbReference type="Pfam" id="PF00583">
    <property type="entry name" value="Acetyltransf_1"/>
    <property type="match status" value="1"/>
</dbReference>
<keyword evidence="1 4" id="KW-0808">Transferase</keyword>
<dbReference type="SUPFAM" id="SSF55729">
    <property type="entry name" value="Acyl-CoA N-acyltransferases (Nat)"/>
    <property type="match status" value="2"/>
</dbReference>
<dbReference type="KEGG" id="sgrg:L0C25_01785"/>
<keyword evidence="5" id="KW-1185">Reference proteome</keyword>
<feature type="domain" description="N-acetyltransferase" evidence="3">
    <location>
        <begin position="15"/>
        <end position="181"/>
    </location>
</feature>
<proteinExistence type="predicted"/>
<dbReference type="PROSITE" id="PS51186">
    <property type="entry name" value="GNAT"/>
    <property type="match status" value="2"/>
</dbReference>
<reference evidence="4" key="1">
    <citation type="submission" date="2022-01" db="EMBL/GenBank/DDBJ databases">
        <title>Nocardioidaceae gen. sp. A5X3R13.</title>
        <authorList>
            <person name="Lopez Marin M.A."/>
            <person name="Uhlik O."/>
        </authorList>
    </citation>
    <scope>NUCLEOTIDE SEQUENCE</scope>
    <source>
        <strain evidence="4">A5X3R13</strain>
    </source>
</reference>
<dbReference type="PANTHER" id="PTHR43420">
    <property type="entry name" value="ACETYLTRANSFERASE"/>
    <property type="match status" value="1"/>
</dbReference>
<feature type="domain" description="N-acetyltransferase" evidence="3">
    <location>
        <begin position="188"/>
        <end position="342"/>
    </location>
</feature>
<accession>A0AA46YLQ6</accession>
<dbReference type="EMBL" id="CP094970">
    <property type="protein sequence ID" value="UYM05834.1"/>
    <property type="molecule type" value="Genomic_DNA"/>
</dbReference>
<evidence type="ECO:0000313" key="5">
    <source>
        <dbReference type="Proteomes" id="UP001164390"/>
    </source>
</evidence>